<accession>A0ABV8LAS9</accession>
<comment type="caution">
    <text evidence="2">The sequence shown here is derived from an EMBL/GenBank/DDBJ whole genome shotgun (WGS) entry which is preliminary data.</text>
</comment>
<name>A0ABV8LAS9_9NOCA</name>
<dbReference type="RefSeq" id="WP_378553488.1">
    <property type="nucleotide sequence ID" value="NZ_JBHSBA010000015.1"/>
</dbReference>
<organism evidence="2 3">
    <name type="scientific">Nocardia rhizosphaerae</name>
    <dbReference type="NCBI Taxonomy" id="1691571"/>
    <lineage>
        <taxon>Bacteria</taxon>
        <taxon>Bacillati</taxon>
        <taxon>Actinomycetota</taxon>
        <taxon>Actinomycetes</taxon>
        <taxon>Mycobacteriales</taxon>
        <taxon>Nocardiaceae</taxon>
        <taxon>Nocardia</taxon>
    </lineage>
</organism>
<dbReference type="Proteomes" id="UP001595767">
    <property type="component" value="Unassembled WGS sequence"/>
</dbReference>
<proteinExistence type="predicted"/>
<reference evidence="3" key="1">
    <citation type="journal article" date="2019" name="Int. J. Syst. Evol. Microbiol.">
        <title>The Global Catalogue of Microorganisms (GCM) 10K type strain sequencing project: providing services to taxonomists for standard genome sequencing and annotation.</title>
        <authorList>
            <consortium name="The Broad Institute Genomics Platform"/>
            <consortium name="The Broad Institute Genome Sequencing Center for Infectious Disease"/>
            <person name="Wu L."/>
            <person name="Ma J."/>
        </authorList>
    </citation>
    <scope>NUCLEOTIDE SEQUENCE [LARGE SCALE GENOMIC DNA]</scope>
    <source>
        <strain evidence="3">CGMCC 4.7204</strain>
    </source>
</reference>
<evidence type="ECO:0000256" key="1">
    <source>
        <dbReference type="SAM" id="Phobius"/>
    </source>
</evidence>
<sequence length="145" mass="14855">MSTFQQRRAQRARRAALVGGAGFVAFLSLVGAVDLIGRGAELGSPQLPVSPVLVGLLLVVVIGVPMTTTAELALRGRTGAAGAGMGSGLLLLGWVAIQPLLVGQAHWLHLAFGLLGVFVGLTGFSLYRLTHGPGPAGFRFDTSPA</sequence>
<evidence type="ECO:0000313" key="2">
    <source>
        <dbReference type="EMBL" id="MFC4127783.1"/>
    </source>
</evidence>
<feature type="transmembrane region" description="Helical" evidence="1">
    <location>
        <begin position="80"/>
        <end position="101"/>
    </location>
</feature>
<keyword evidence="1" id="KW-0812">Transmembrane</keyword>
<protein>
    <submittedName>
        <fullName evidence="2">Uncharacterized protein</fullName>
    </submittedName>
</protein>
<keyword evidence="3" id="KW-1185">Reference proteome</keyword>
<evidence type="ECO:0000313" key="3">
    <source>
        <dbReference type="Proteomes" id="UP001595767"/>
    </source>
</evidence>
<keyword evidence="1" id="KW-0472">Membrane</keyword>
<feature type="transmembrane region" description="Helical" evidence="1">
    <location>
        <begin position="107"/>
        <end position="129"/>
    </location>
</feature>
<keyword evidence="1" id="KW-1133">Transmembrane helix</keyword>
<gene>
    <name evidence="2" type="ORF">ACFOW8_22915</name>
</gene>
<feature type="transmembrane region" description="Helical" evidence="1">
    <location>
        <begin position="48"/>
        <end position="68"/>
    </location>
</feature>
<dbReference type="EMBL" id="JBHSBA010000015">
    <property type="protein sequence ID" value="MFC4127783.1"/>
    <property type="molecule type" value="Genomic_DNA"/>
</dbReference>